<gene>
    <name evidence="3" type="ORF">KQ910_19960</name>
</gene>
<feature type="chain" id="PRO_5045364504" evidence="1">
    <location>
        <begin position="20"/>
        <end position="212"/>
    </location>
</feature>
<accession>A0ABS6IP19</accession>
<evidence type="ECO:0000256" key="1">
    <source>
        <dbReference type="SAM" id="SignalP"/>
    </source>
</evidence>
<evidence type="ECO:0000259" key="2">
    <source>
        <dbReference type="Pfam" id="PF06439"/>
    </source>
</evidence>
<reference evidence="3 4" key="1">
    <citation type="submission" date="2021-06" db="EMBL/GenBank/DDBJ databases">
        <authorList>
            <person name="Lee D.H."/>
        </authorList>
    </citation>
    <scope>NUCLEOTIDE SEQUENCE [LARGE SCALE GENOMIC DNA]</scope>
    <source>
        <strain evidence="3 4">MMS21-HV4-11</strain>
    </source>
</reference>
<keyword evidence="4" id="KW-1185">Reference proteome</keyword>
<dbReference type="InterPro" id="IPR010496">
    <property type="entry name" value="AL/BT2_dom"/>
</dbReference>
<dbReference type="RefSeq" id="WP_216964540.1">
    <property type="nucleotide sequence ID" value="NZ_JAHOPB010000002.1"/>
</dbReference>
<comment type="caution">
    <text evidence="3">The sequence shown here is derived from an EMBL/GenBank/DDBJ whole genome shotgun (WGS) entry which is preliminary data.</text>
</comment>
<protein>
    <submittedName>
        <fullName evidence="3">DUF1080 domain-containing protein</fullName>
    </submittedName>
</protein>
<evidence type="ECO:0000313" key="4">
    <source>
        <dbReference type="Proteomes" id="UP000727907"/>
    </source>
</evidence>
<dbReference type="Pfam" id="PF06439">
    <property type="entry name" value="3keto-disac_hyd"/>
    <property type="match status" value="1"/>
</dbReference>
<organism evidence="3 4">
    <name type="scientific">Reyranella humidisoli</name>
    <dbReference type="NCBI Taxonomy" id="2849149"/>
    <lineage>
        <taxon>Bacteria</taxon>
        <taxon>Pseudomonadati</taxon>
        <taxon>Pseudomonadota</taxon>
        <taxon>Alphaproteobacteria</taxon>
        <taxon>Hyphomicrobiales</taxon>
        <taxon>Reyranellaceae</taxon>
        <taxon>Reyranella</taxon>
    </lineage>
</organism>
<evidence type="ECO:0000313" key="3">
    <source>
        <dbReference type="EMBL" id="MBU8876058.1"/>
    </source>
</evidence>
<feature type="signal peptide" evidence="1">
    <location>
        <begin position="1"/>
        <end position="19"/>
    </location>
</feature>
<name>A0ABS6IP19_9HYPH</name>
<dbReference type="EMBL" id="JAHOPB010000002">
    <property type="protein sequence ID" value="MBU8876058.1"/>
    <property type="molecule type" value="Genomic_DNA"/>
</dbReference>
<proteinExistence type="predicted"/>
<feature type="domain" description="3-keto-alpha-glucoside-1,2-lyase/3-keto-2-hydroxy-glucal hydratase" evidence="2">
    <location>
        <begin position="66"/>
        <end position="196"/>
    </location>
</feature>
<dbReference type="Proteomes" id="UP000727907">
    <property type="component" value="Unassembled WGS sequence"/>
</dbReference>
<keyword evidence="1" id="KW-0732">Signal</keyword>
<sequence length="212" mass="22910">MRSLLLALPLLFATLPASAQLVVPLTTPDGRVACTQGKTGIGRPADWRAIADPGGPDGWALVESEPDATDQRFPLCISEQAQGRDFDATLRFKIISGSRDQVAGFMFRAQSASDYYVVRVNARDNSVRLYRMDKGKRSQLSTKEAPVELGKWHSLRVIAANDRIEVALDGKPLFGISDRTLVQAGAIGVWSQGDSVAHYGSLLIGPPPPPAR</sequence>